<gene>
    <name evidence="2" type="ORF">E2C01_053995</name>
</gene>
<protein>
    <submittedName>
        <fullName evidence="2">Uncharacterized protein</fullName>
    </submittedName>
</protein>
<reference evidence="2 3" key="1">
    <citation type="submission" date="2019-05" db="EMBL/GenBank/DDBJ databases">
        <title>Another draft genome of Portunus trituberculatus and its Hox gene families provides insights of decapod evolution.</title>
        <authorList>
            <person name="Jeong J.-H."/>
            <person name="Song I."/>
            <person name="Kim S."/>
            <person name="Choi T."/>
            <person name="Kim D."/>
            <person name="Ryu S."/>
            <person name="Kim W."/>
        </authorList>
    </citation>
    <scope>NUCLEOTIDE SEQUENCE [LARGE SCALE GENOMIC DNA]</scope>
    <source>
        <tissue evidence="2">Muscle</tissue>
    </source>
</reference>
<dbReference type="EMBL" id="VSRR010017031">
    <property type="protein sequence ID" value="MPC59963.1"/>
    <property type="molecule type" value="Genomic_DNA"/>
</dbReference>
<dbReference type="Proteomes" id="UP000324222">
    <property type="component" value="Unassembled WGS sequence"/>
</dbReference>
<evidence type="ECO:0000313" key="2">
    <source>
        <dbReference type="EMBL" id="MPC59963.1"/>
    </source>
</evidence>
<feature type="compositionally biased region" description="Basic and acidic residues" evidence="1">
    <location>
        <begin position="65"/>
        <end position="80"/>
    </location>
</feature>
<feature type="region of interest" description="Disordered" evidence="1">
    <location>
        <begin position="45"/>
        <end position="106"/>
    </location>
</feature>
<sequence>MSAMEPHTFSIRANRRTWLWRENGQLAWELKDLGPPHCCQAQELVSQPQQKPSEKVEGCSAQTHQDPHGRNHCEEGDGHQAWKLRGTHQPLQKTHDSGCPPWEPCG</sequence>
<keyword evidence="3" id="KW-1185">Reference proteome</keyword>
<name>A0A5B7GQS4_PORTR</name>
<evidence type="ECO:0000256" key="1">
    <source>
        <dbReference type="SAM" id="MobiDB-lite"/>
    </source>
</evidence>
<dbReference type="AlphaFoldDB" id="A0A5B7GQS4"/>
<proteinExistence type="predicted"/>
<accession>A0A5B7GQS4</accession>
<organism evidence="2 3">
    <name type="scientific">Portunus trituberculatus</name>
    <name type="common">Swimming crab</name>
    <name type="synonym">Neptunus trituberculatus</name>
    <dbReference type="NCBI Taxonomy" id="210409"/>
    <lineage>
        <taxon>Eukaryota</taxon>
        <taxon>Metazoa</taxon>
        <taxon>Ecdysozoa</taxon>
        <taxon>Arthropoda</taxon>
        <taxon>Crustacea</taxon>
        <taxon>Multicrustacea</taxon>
        <taxon>Malacostraca</taxon>
        <taxon>Eumalacostraca</taxon>
        <taxon>Eucarida</taxon>
        <taxon>Decapoda</taxon>
        <taxon>Pleocyemata</taxon>
        <taxon>Brachyura</taxon>
        <taxon>Eubrachyura</taxon>
        <taxon>Portunoidea</taxon>
        <taxon>Portunidae</taxon>
        <taxon>Portuninae</taxon>
        <taxon>Portunus</taxon>
    </lineage>
</organism>
<comment type="caution">
    <text evidence="2">The sequence shown here is derived from an EMBL/GenBank/DDBJ whole genome shotgun (WGS) entry which is preliminary data.</text>
</comment>
<evidence type="ECO:0000313" key="3">
    <source>
        <dbReference type="Proteomes" id="UP000324222"/>
    </source>
</evidence>